<evidence type="ECO:0008006" key="5">
    <source>
        <dbReference type="Google" id="ProtNLM"/>
    </source>
</evidence>
<keyword evidence="2" id="KW-0812">Transmembrane</keyword>
<organism evidence="3 4">
    <name type="scientific">Enorma massiliensis</name>
    <dbReference type="NCBI Taxonomy" id="1472761"/>
    <lineage>
        <taxon>Bacteria</taxon>
        <taxon>Bacillati</taxon>
        <taxon>Actinomycetota</taxon>
        <taxon>Coriobacteriia</taxon>
        <taxon>Coriobacteriales</taxon>
        <taxon>Coriobacteriaceae</taxon>
        <taxon>Enorma</taxon>
    </lineage>
</organism>
<name>A0A1Y3TZL3_9ACTN</name>
<evidence type="ECO:0000256" key="1">
    <source>
        <dbReference type="SAM" id="Coils"/>
    </source>
</evidence>
<feature type="transmembrane region" description="Helical" evidence="2">
    <location>
        <begin position="84"/>
        <end position="106"/>
    </location>
</feature>
<proteinExistence type="predicted"/>
<protein>
    <recommendedName>
        <fullName evidence="5">Molybdenum cofactor biosynthesis enzyme</fullName>
    </recommendedName>
</protein>
<reference evidence="4" key="1">
    <citation type="submission" date="2017-04" db="EMBL/GenBank/DDBJ databases">
        <title>Function of individual gut microbiota members based on whole genome sequencing of pure cultures obtained from chicken caecum.</title>
        <authorList>
            <person name="Medvecky M."/>
            <person name="Cejkova D."/>
            <person name="Polansky O."/>
            <person name="Karasova D."/>
            <person name="Kubasova T."/>
            <person name="Cizek A."/>
            <person name="Rychlik I."/>
        </authorList>
    </citation>
    <scope>NUCLEOTIDE SEQUENCE [LARGE SCALE GENOMIC DNA]</scope>
    <source>
        <strain evidence="4">An70</strain>
    </source>
</reference>
<sequence>MERGRSAGIDLFLEDGAYTTLTSAVSILVILSLLFAIASGIWSMSRAGDTQVAADVTALAGANVVSSYHTAATVLDASVLSMGLAGLCVTGAGLVGLLIPGVNAVAPQTINAGLRMLEARNKLAASASKGLKALESSLPFVIAANGTRACAAQGSDEVVFTGTALAVPLSSGSDFPALEGEQVSTEGIENAAGELDEAAQELAAAAEETAKAKEEAWLADCGSEGRNMQERAGKLSALSGTENPDYASSITWEPEVALNRTRSYYAWRLEHDEPENASVEAAADSAARKAFYRYAVDHFRSAHVVESGGRVTSTVELLPRNTDEVRETTLYTESVWPTTREGSGFVLHYGEACPGAEGAAGPLRSLADVETGAVRECPVCHFGIGDVGRVPAASTSIDNGYEYHLRAFTEALDAYVSCRNQELELERAAQGAAETAGDAFDEALSVLSTKRPRIAPPGRYGVVSLVVSGELSSPDDLDSTFAESPSLSRRGALSAAVLAPDAATNTNNVLSSFFSSLEHRTGGGGAVGLIDDVMGLWGSLLVSYGDVSAGLSALMDDLIGGLSAVGMGPIASWLSDRIDSAVRGLGFEPVDLSSLKPVLTDSGNVLPHADVPALTNAQELLRSIPLGTTDPSALLQALQYEVGEEVLSASFTIAEIPLPGGGSIPLTIRLSDVVGSAEGKP</sequence>
<dbReference type="eggNOG" id="ENOG5033SKX">
    <property type="taxonomic scope" value="Bacteria"/>
</dbReference>
<accession>A0A1Y3TZL3</accession>
<comment type="caution">
    <text evidence="3">The sequence shown here is derived from an EMBL/GenBank/DDBJ whole genome shotgun (WGS) entry which is preliminary data.</text>
</comment>
<keyword evidence="1" id="KW-0175">Coiled coil</keyword>
<gene>
    <name evidence="3" type="ORF">B5G21_08550</name>
</gene>
<evidence type="ECO:0000313" key="3">
    <source>
        <dbReference type="EMBL" id="OUN41891.1"/>
    </source>
</evidence>
<feature type="transmembrane region" description="Helical" evidence="2">
    <location>
        <begin position="21"/>
        <end position="42"/>
    </location>
</feature>
<dbReference type="RefSeq" id="WP_087186823.1">
    <property type="nucleotide sequence ID" value="NZ_NFHO01000010.1"/>
</dbReference>
<evidence type="ECO:0000313" key="4">
    <source>
        <dbReference type="Proteomes" id="UP000196560"/>
    </source>
</evidence>
<feature type="coiled-coil region" evidence="1">
    <location>
        <begin position="188"/>
        <end position="215"/>
    </location>
</feature>
<dbReference type="Proteomes" id="UP000196560">
    <property type="component" value="Unassembled WGS sequence"/>
</dbReference>
<evidence type="ECO:0000256" key="2">
    <source>
        <dbReference type="SAM" id="Phobius"/>
    </source>
</evidence>
<keyword evidence="2" id="KW-0472">Membrane</keyword>
<dbReference type="EMBL" id="NFHO01000010">
    <property type="protein sequence ID" value="OUN41891.1"/>
    <property type="molecule type" value="Genomic_DNA"/>
</dbReference>
<keyword evidence="4" id="KW-1185">Reference proteome</keyword>
<dbReference type="STRING" id="1118060.GCA_000311845_00248"/>
<dbReference type="AlphaFoldDB" id="A0A1Y3TZL3"/>
<keyword evidence="2" id="KW-1133">Transmembrane helix</keyword>